<dbReference type="OrthoDB" id="10370739at2759"/>
<dbReference type="Proteomes" id="UP000770015">
    <property type="component" value="Unassembled WGS sequence"/>
</dbReference>
<evidence type="ECO:0000313" key="3">
    <source>
        <dbReference type="Proteomes" id="UP000770015"/>
    </source>
</evidence>
<evidence type="ECO:0000313" key="2">
    <source>
        <dbReference type="EMBL" id="KAH6663973.1"/>
    </source>
</evidence>
<accession>A0A9P8V114</accession>
<dbReference type="AlphaFoldDB" id="A0A9P8V114"/>
<keyword evidence="1" id="KW-0732">Signal</keyword>
<gene>
    <name evidence="2" type="ORF">F5X68DRAFT_237374</name>
</gene>
<comment type="caution">
    <text evidence="2">The sequence shown here is derived from an EMBL/GenBank/DDBJ whole genome shotgun (WGS) entry which is preliminary data.</text>
</comment>
<feature type="signal peptide" evidence="1">
    <location>
        <begin position="1"/>
        <end position="22"/>
    </location>
</feature>
<organism evidence="2 3">
    <name type="scientific">Plectosphaerella plurivora</name>
    <dbReference type="NCBI Taxonomy" id="936078"/>
    <lineage>
        <taxon>Eukaryota</taxon>
        <taxon>Fungi</taxon>
        <taxon>Dikarya</taxon>
        <taxon>Ascomycota</taxon>
        <taxon>Pezizomycotina</taxon>
        <taxon>Sordariomycetes</taxon>
        <taxon>Hypocreomycetidae</taxon>
        <taxon>Glomerellales</taxon>
        <taxon>Plectosphaerellaceae</taxon>
        <taxon>Plectosphaerella</taxon>
    </lineage>
</organism>
<feature type="chain" id="PRO_5040189545" evidence="1">
    <location>
        <begin position="23"/>
        <end position="104"/>
    </location>
</feature>
<sequence>MKTNELIAIALSALSLATSASAAPNKRQNYDPLPRAEATCCYYFDGGGEDLLIPTKGDGSFISEGRWCFLDITMDPKFPTDCEKATRSDGGGYCGAGNFAVAKC</sequence>
<keyword evidence="3" id="KW-1185">Reference proteome</keyword>
<dbReference type="EMBL" id="JAGSXJ010000041">
    <property type="protein sequence ID" value="KAH6663973.1"/>
    <property type="molecule type" value="Genomic_DNA"/>
</dbReference>
<protein>
    <submittedName>
        <fullName evidence="2">Uncharacterized protein</fullName>
    </submittedName>
</protein>
<reference evidence="2" key="1">
    <citation type="journal article" date="2021" name="Nat. Commun.">
        <title>Genetic determinants of endophytism in the Arabidopsis root mycobiome.</title>
        <authorList>
            <person name="Mesny F."/>
            <person name="Miyauchi S."/>
            <person name="Thiergart T."/>
            <person name="Pickel B."/>
            <person name="Atanasova L."/>
            <person name="Karlsson M."/>
            <person name="Huettel B."/>
            <person name="Barry K.W."/>
            <person name="Haridas S."/>
            <person name="Chen C."/>
            <person name="Bauer D."/>
            <person name="Andreopoulos W."/>
            <person name="Pangilinan J."/>
            <person name="LaButti K."/>
            <person name="Riley R."/>
            <person name="Lipzen A."/>
            <person name="Clum A."/>
            <person name="Drula E."/>
            <person name="Henrissat B."/>
            <person name="Kohler A."/>
            <person name="Grigoriev I.V."/>
            <person name="Martin F.M."/>
            <person name="Hacquard S."/>
        </authorList>
    </citation>
    <scope>NUCLEOTIDE SEQUENCE</scope>
    <source>
        <strain evidence="2">MPI-SDFR-AT-0117</strain>
    </source>
</reference>
<evidence type="ECO:0000256" key="1">
    <source>
        <dbReference type="SAM" id="SignalP"/>
    </source>
</evidence>
<name>A0A9P8V114_9PEZI</name>
<proteinExistence type="predicted"/>